<reference evidence="8" key="1">
    <citation type="journal article" date="2021" name="PeerJ">
        <title>Extensive microbial diversity within the chicken gut microbiome revealed by metagenomics and culture.</title>
        <authorList>
            <person name="Gilroy R."/>
            <person name="Ravi A."/>
            <person name="Getino M."/>
            <person name="Pursley I."/>
            <person name="Horton D.L."/>
            <person name="Alikhan N.F."/>
            <person name="Baker D."/>
            <person name="Gharbi K."/>
            <person name="Hall N."/>
            <person name="Watson M."/>
            <person name="Adriaenssens E.M."/>
            <person name="Foster-Nyarko E."/>
            <person name="Jarju S."/>
            <person name="Secka A."/>
            <person name="Antonio M."/>
            <person name="Oren A."/>
            <person name="Chaudhuri R.R."/>
            <person name="La Ragione R."/>
            <person name="Hildebrand F."/>
            <person name="Pallen M.J."/>
        </authorList>
    </citation>
    <scope>NUCLEOTIDE SEQUENCE</scope>
    <source>
        <strain evidence="8">CHK191-13928</strain>
    </source>
</reference>
<accession>A0A9D1WVX5</accession>
<organism evidence="8 9">
    <name type="scientific">Candidatus Anaerostipes excrementavium</name>
    <dbReference type="NCBI Taxonomy" id="2838463"/>
    <lineage>
        <taxon>Bacteria</taxon>
        <taxon>Bacillati</taxon>
        <taxon>Bacillota</taxon>
        <taxon>Clostridia</taxon>
        <taxon>Lachnospirales</taxon>
        <taxon>Lachnospiraceae</taxon>
        <taxon>Anaerostipes</taxon>
    </lineage>
</organism>
<gene>
    <name evidence="5" type="primary">recX</name>
    <name evidence="8" type="ORF">H9735_07155</name>
</gene>
<comment type="caution">
    <text evidence="8">The sequence shown here is derived from an EMBL/GenBank/DDBJ whole genome shotgun (WGS) entry which is preliminary data.</text>
</comment>
<evidence type="ECO:0000256" key="1">
    <source>
        <dbReference type="ARBA" id="ARBA00004496"/>
    </source>
</evidence>
<dbReference type="PANTHER" id="PTHR33602">
    <property type="entry name" value="REGULATORY PROTEIN RECX FAMILY PROTEIN"/>
    <property type="match status" value="1"/>
</dbReference>
<dbReference type="Proteomes" id="UP000886721">
    <property type="component" value="Unassembled WGS sequence"/>
</dbReference>
<name>A0A9D1WVX5_9FIRM</name>
<keyword evidence="4 5" id="KW-0963">Cytoplasm</keyword>
<evidence type="ECO:0000256" key="3">
    <source>
        <dbReference type="ARBA" id="ARBA00018111"/>
    </source>
</evidence>
<evidence type="ECO:0000313" key="9">
    <source>
        <dbReference type="Proteomes" id="UP000886721"/>
    </source>
</evidence>
<evidence type="ECO:0000256" key="2">
    <source>
        <dbReference type="ARBA" id="ARBA00009695"/>
    </source>
</evidence>
<comment type="similarity">
    <text evidence="2 5">Belongs to the RecX family.</text>
</comment>
<evidence type="ECO:0000256" key="4">
    <source>
        <dbReference type="ARBA" id="ARBA00022490"/>
    </source>
</evidence>
<sequence length="199" mass="24438">MWITKLEDAGKRRTRVFLDEESFCLLYPSEMRELGIRENQEMDEDRFAAMQKMLLQRAERKALSLLEYKDRTRKELQDRLLRLEYPEHVVEDAVAYVELYGYINDEEYVRRYMEYKADSKSRRQMMQELRQKGIKSSLLEHIWDEYEYNEMEILEGQLEKRIRQKGTVTEENFQKFYNYFARKGFSSHTILYLLKKYKQ</sequence>
<dbReference type="GO" id="GO:0005737">
    <property type="term" value="C:cytoplasm"/>
    <property type="evidence" value="ECO:0007669"/>
    <property type="project" value="UniProtKB-SubCell"/>
</dbReference>
<dbReference type="Pfam" id="PF02631">
    <property type="entry name" value="RecX_HTH2"/>
    <property type="match status" value="1"/>
</dbReference>
<proteinExistence type="inferred from homology"/>
<protein>
    <recommendedName>
        <fullName evidence="3 5">Regulatory protein RecX</fullName>
    </recommendedName>
</protein>
<evidence type="ECO:0000313" key="8">
    <source>
        <dbReference type="EMBL" id="HIX67882.1"/>
    </source>
</evidence>
<dbReference type="HAMAP" id="MF_01114">
    <property type="entry name" value="RecX"/>
    <property type="match status" value="1"/>
</dbReference>
<feature type="domain" description="RecX second three-helical" evidence="6">
    <location>
        <begin position="104"/>
        <end position="139"/>
    </location>
</feature>
<dbReference type="Gene3D" id="1.10.10.10">
    <property type="entry name" value="Winged helix-like DNA-binding domain superfamily/Winged helix DNA-binding domain"/>
    <property type="match status" value="2"/>
</dbReference>
<dbReference type="InterPro" id="IPR003783">
    <property type="entry name" value="Regulatory_RecX"/>
</dbReference>
<comment type="function">
    <text evidence="5">Modulates RecA activity.</text>
</comment>
<dbReference type="GO" id="GO:0006282">
    <property type="term" value="P:regulation of DNA repair"/>
    <property type="evidence" value="ECO:0007669"/>
    <property type="project" value="UniProtKB-UniRule"/>
</dbReference>
<evidence type="ECO:0000256" key="5">
    <source>
        <dbReference type="HAMAP-Rule" id="MF_01114"/>
    </source>
</evidence>
<dbReference type="InterPro" id="IPR036388">
    <property type="entry name" value="WH-like_DNA-bd_sf"/>
</dbReference>
<feature type="domain" description="RecX first three-helical" evidence="7">
    <location>
        <begin position="60"/>
        <end position="95"/>
    </location>
</feature>
<comment type="subcellular location">
    <subcellularLocation>
        <location evidence="1 5">Cytoplasm</location>
    </subcellularLocation>
</comment>
<dbReference type="Pfam" id="PF21982">
    <property type="entry name" value="RecX_HTH1"/>
    <property type="match status" value="1"/>
</dbReference>
<evidence type="ECO:0000259" key="7">
    <source>
        <dbReference type="Pfam" id="PF21982"/>
    </source>
</evidence>
<dbReference type="EMBL" id="DXEM01000023">
    <property type="protein sequence ID" value="HIX67882.1"/>
    <property type="molecule type" value="Genomic_DNA"/>
</dbReference>
<reference evidence="8" key="2">
    <citation type="submission" date="2021-04" db="EMBL/GenBank/DDBJ databases">
        <authorList>
            <person name="Gilroy R."/>
        </authorList>
    </citation>
    <scope>NUCLEOTIDE SEQUENCE</scope>
    <source>
        <strain evidence="8">CHK191-13928</strain>
    </source>
</reference>
<dbReference type="PANTHER" id="PTHR33602:SF1">
    <property type="entry name" value="REGULATORY PROTEIN RECX FAMILY PROTEIN"/>
    <property type="match status" value="1"/>
</dbReference>
<dbReference type="InterPro" id="IPR053924">
    <property type="entry name" value="RecX_HTH_2nd"/>
</dbReference>
<dbReference type="InterPro" id="IPR053926">
    <property type="entry name" value="RecX_HTH_1st"/>
</dbReference>
<evidence type="ECO:0000259" key="6">
    <source>
        <dbReference type="Pfam" id="PF02631"/>
    </source>
</evidence>
<dbReference type="AlphaFoldDB" id="A0A9D1WVX5"/>